<dbReference type="AlphaFoldDB" id="A0A9R1AY80"/>
<protein>
    <submittedName>
        <fullName evidence="1">Uncharacterized protein</fullName>
    </submittedName>
</protein>
<dbReference type="Proteomes" id="UP000324705">
    <property type="component" value="Chromosome 6A"/>
</dbReference>
<accession>A0A9R1AY80</accession>
<dbReference type="Gramene" id="TRITD6Av1G055660.3">
    <property type="protein sequence ID" value="TRITD6Av1G055660.3"/>
    <property type="gene ID" value="TRITD6Av1G055660"/>
</dbReference>
<proteinExistence type="predicted"/>
<evidence type="ECO:0000313" key="2">
    <source>
        <dbReference type="Proteomes" id="UP000324705"/>
    </source>
</evidence>
<organism evidence="1 2">
    <name type="scientific">Triticum turgidum subsp. durum</name>
    <name type="common">Durum wheat</name>
    <name type="synonym">Triticum durum</name>
    <dbReference type="NCBI Taxonomy" id="4567"/>
    <lineage>
        <taxon>Eukaryota</taxon>
        <taxon>Viridiplantae</taxon>
        <taxon>Streptophyta</taxon>
        <taxon>Embryophyta</taxon>
        <taxon>Tracheophyta</taxon>
        <taxon>Spermatophyta</taxon>
        <taxon>Magnoliopsida</taxon>
        <taxon>Liliopsida</taxon>
        <taxon>Poales</taxon>
        <taxon>Poaceae</taxon>
        <taxon>BOP clade</taxon>
        <taxon>Pooideae</taxon>
        <taxon>Triticodae</taxon>
        <taxon>Triticeae</taxon>
        <taxon>Triticinae</taxon>
        <taxon>Triticum</taxon>
    </lineage>
</organism>
<evidence type="ECO:0000313" key="1">
    <source>
        <dbReference type="EMBL" id="VAI44562.1"/>
    </source>
</evidence>
<sequence length="72" mass="8296">MIGSKYCDFPRVERWHHELVVSLFANMNNNLETFREDYQDTDSICKGVEEWHLSAQQPQAAPAAKKMLLGLS</sequence>
<name>A0A9R1AY80_TRITD</name>
<keyword evidence="2" id="KW-1185">Reference proteome</keyword>
<dbReference type="EMBL" id="LT934121">
    <property type="protein sequence ID" value="VAI44562.1"/>
    <property type="molecule type" value="Genomic_DNA"/>
</dbReference>
<reference evidence="1 2" key="1">
    <citation type="submission" date="2017-09" db="EMBL/GenBank/DDBJ databases">
        <authorList>
            <consortium name="International Durum Wheat Genome Sequencing Consortium (IDWGSC)"/>
            <person name="Milanesi L."/>
        </authorList>
    </citation>
    <scope>NUCLEOTIDE SEQUENCE [LARGE SCALE GENOMIC DNA]</scope>
    <source>
        <strain evidence="2">cv. Svevo</strain>
    </source>
</reference>
<gene>
    <name evidence="1" type="ORF">TRITD_6Av1G055660</name>
</gene>